<reference evidence="1" key="1">
    <citation type="submission" date="2023-06" db="EMBL/GenBank/DDBJ databases">
        <title>Survivors Of The Sea: Transcriptome response of Skeletonema marinoi to long-term dormancy.</title>
        <authorList>
            <person name="Pinder M.I.M."/>
            <person name="Kourtchenko O."/>
            <person name="Robertson E.K."/>
            <person name="Larsson T."/>
            <person name="Maumus F."/>
            <person name="Osuna-Cruz C.M."/>
            <person name="Vancaester E."/>
            <person name="Stenow R."/>
            <person name="Vandepoele K."/>
            <person name="Ploug H."/>
            <person name="Bruchert V."/>
            <person name="Godhe A."/>
            <person name="Topel M."/>
        </authorList>
    </citation>
    <scope>NUCLEOTIDE SEQUENCE</scope>
    <source>
        <strain evidence="1">R05AC</strain>
    </source>
</reference>
<sequence>MSSSLFKRIKCIARIIELTRVNTANPTATEVSTPFPTYAPTPIEKISFDTENNYVTAFADIYVYAGSPLIVSLGDQTDPTPSLPSGRKGFLEPKKHKKLGYEFNQLLFQTDTGSGGQWVYPAVWGISFLKILQDSDASKGRKIDIDAQSGKEIGDWHSLLLS</sequence>
<evidence type="ECO:0000313" key="2">
    <source>
        <dbReference type="Proteomes" id="UP001224775"/>
    </source>
</evidence>
<name>A0AAD8XUX2_9STRA</name>
<protein>
    <submittedName>
        <fullName evidence="1">Uncharacterized protein</fullName>
    </submittedName>
</protein>
<dbReference type="Proteomes" id="UP001224775">
    <property type="component" value="Unassembled WGS sequence"/>
</dbReference>
<comment type="caution">
    <text evidence="1">The sequence shown here is derived from an EMBL/GenBank/DDBJ whole genome shotgun (WGS) entry which is preliminary data.</text>
</comment>
<organism evidence="1 2">
    <name type="scientific">Skeletonema marinoi</name>
    <dbReference type="NCBI Taxonomy" id="267567"/>
    <lineage>
        <taxon>Eukaryota</taxon>
        <taxon>Sar</taxon>
        <taxon>Stramenopiles</taxon>
        <taxon>Ochrophyta</taxon>
        <taxon>Bacillariophyta</taxon>
        <taxon>Coscinodiscophyceae</taxon>
        <taxon>Thalassiosirophycidae</taxon>
        <taxon>Thalassiosirales</taxon>
        <taxon>Skeletonemataceae</taxon>
        <taxon>Skeletonema</taxon>
        <taxon>Skeletonema marinoi-dohrnii complex</taxon>
    </lineage>
</organism>
<gene>
    <name evidence="1" type="ORF">QTG54_015382</name>
</gene>
<evidence type="ECO:0000313" key="1">
    <source>
        <dbReference type="EMBL" id="KAK1733855.1"/>
    </source>
</evidence>
<accession>A0AAD8XUX2</accession>
<proteinExistence type="predicted"/>
<dbReference type="AlphaFoldDB" id="A0AAD8XUX2"/>
<dbReference type="EMBL" id="JATAAI010000043">
    <property type="protein sequence ID" value="KAK1733855.1"/>
    <property type="molecule type" value="Genomic_DNA"/>
</dbReference>
<keyword evidence="2" id="KW-1185">Reference proteome</keyword>